<dbReference type="PANTHER" id="PTHR45916:SF1">
    <property type="entry name" value="STRUCTURAL MAINTENANCE OF CHROMOSOMES PROTEIN 5"/>
    <property type="match status" value="1"/>
</dbReference>
<dbReference type="PANTHER" id="PTHR45916">
    <property type="entry name" value="STRUCTURAL MAINTENANCE OF CHROMOSOMES PROTEIN 5"/>
    <property type="match status" value="1"/>
</dbReference>
<keyword evidence="9" id="KW-0539">Nucleus</keyword>
<evidence type="ECO:0000256" key="8">
    <source>
        <dbReference type="ARBA" id="ARBA00023054"/>
    </source>
</evidence>
<keyword evidence="6" id="KW-0547">Nucleotide-binding</keyword>
<feature type="domain" description="RecF/RecN/SMC N-terminal" evidence="12">
    <location>
        <begin position="76"/>
        <end position="1074"/>
    </location>
</feature>
<feature type="coiled-coil region" evidence="10">
    <location>
        <begin position="686"/>
        <end position="748"/>
    </location>
</feature>
<evidence type="ECO:0000256" key="5">
    <source>
        <dbReference type="ARBA" id="ARBA00022454"/>
    </source>
</evidence>
<feature type="coiled-coil region" evidence="10">
    <location>
        <begin position="913"/>
        <end position="950"/>
    </location>
</feature>
<dbReference type="STRING" id="1328760.A0A165FFK2"/>
<keyword evidence="7" id="KW-0067">ATP-binding</keyword>
<keyword evidence="8 10" id="KW-0175">Coiled coil</keyword>
<evidence type="ECO:0000256" key="6">
    <source>
        <dbReference type="ARBA" id="ARBA00022741"/>
    </source>
</evidence>
<dbReference type="EMBL" id="KV407462">
    <property type="protein sequence ID" value="KZF20919.1"/>
    <property type="molecule type" value="Genomic_DNA"/>
</dbReference>
<feature type="compositionally biased region" description="Basic residues" evidence="11">
    <location>
        <begin position="1"/>
        <end position="11"/>
    </location>
</feature>
<dbReference type="SUPFAM" id="SSF52540">
    <property type="entry name" value="P-loop containing nucleoside triphosphate hydrolases"/>
    <property type="match status" value="1"/>
</dbReference>
<evidence type="ECO:0000256" key="11">
    <source>
        <dbReference type="SAM" id="MobiDB-lite"/>
    </source>
</evidence>
<dbReference type="RefSeq" id="XP_018186474.1">
    <property type="nucleotide sequence ID" value="XM_018335384.1"/>
</dbReference>
<proteinExistence type="inferred from homology"/>
<comment type="subcellular location">
    <subcellularLocation>
        <location evidence="2">Chromosome</location>
    </subcellularLocation>
    <subcellularLocation>
        <location evidence="1">Nucleus</location>
    </subcellularLocation>
</comment>
<dbReference type="FunFam" id="3.40.50.300:FF:001301">
    <property type="entry name" value="Structural maintenance of chromosomes 5"/>
    <property type="match status" value="1"/>
</dbReference>
<accession>A0A165FFK2</accession>
<gene>
    <name evidence="13" type="ORF">L228DRAFT_270184</name>
</gene>
<sequence length="1121" mass="129130">MPALPQRRRRSSLSLENENREEEEIDGLVHASNKRARIDRSNGSLPNGHLASSLPVATFDASRTDDHHYKYQPGSIVRVRLTDFVTYTSAEFLPGPSLNMVIGPNGTGKSTLVCAICLGLGWGPVHLGRAKEVSEFVKHGCSEATIEIELAADPSKQRRNPIIKRLIKRETNKSMFFVNDKQCTKAEIAAITASFSIQIDNLCQFLPQDKVCEFAALTPVELLHSTQRAAAPPYMLEWHQQLKQLRGDQKRLLVQQDNDKDALTNLEGRQNMQRADVDRLRERAEIVQRLKMLEKARPFARYREARLKVQAAKEKKRTAQAELEQLEHELEPSLRAVNGKQTYRSKVEHVVKDRRGVVESADASAESLLAKQKDLLEKVNDLRTEYQAETNGFKSRKQEIPRIEANITRIKRLLEDTPVEFDAAVYNEQIREKSRLLREIQIKAGESKQKQTDLVSQKDERKEMLEHAEAELRSLESQAGQQGNKLRQISRETYRAWEWVQANQDQFEKHVYGPPVVECSVKDPKYVDAIESLLQKNDFLAFTCQTRADFKKLQEQLYGNMKLADINIRTYSETLLEKFQPPVSPEEQRRLAFEGWALDYVSGPAPVLAMLCGECRLHQTGVALRDINDDQYAAIERSPISSWVTGRFSYQITRRKEYGPSAVSTRVRDLKRAQVWTNQPVDSGAKRELQENIHAWTEEVQQLSHDIEEVRQELAQLKEQHDEIEGEKRDLEAEKQTKQKALSDFKALPTKLAQQEERREVIRQFGSEVKQRCLAINKKIEDYTLERAEVAIEYTRSIETLRIAHKELYQVELMLIEATSEVEQLTERSRTVREMLAEKRKEFDKVAQETESISRVARQLLEQCKEMIQEGGEEIQEFVNTLPQGQMPDELEADIDSTKARLELVHEGNPDTIRQFEERQKKIEKLHERLAEHENRLEAFTRDISDLRESWEPQLDELVKNISDAFAYSFEKIGCAGQVAVHKDEDFDQWSIEIQVKFRENESLAILDAHRQSGGERAVSTIFYLMALQSLARAPFRVVDEINQGMDPRNERMVHERMVDIACAENTAQYFLITPKLLHDLKYHPRMKVLCIASGEYMPSNYRELDFKSCLNQMRAIKAGG</sequence>
<feature type="coiled-coil region" evidence="10">
    <location>
        <begin position="263"/>
        <end position="329"/>
    </location>
</feature>
<dbReference type="AlphaFoldDB" id="A0A165FFK2"/>
<dbReference type="Proteomes" id="UP000076632">
    <property type="component" value="Unassembled WGS sequence"/>
</dbReference>
<organism evidence="13 14">
    <name type="scientific">Xylona heveae (strain CBS 132557 / TC161)</name>
    <dbReference type="NCBI Taxonomy" id="1328760"/>
    <lineage>
        <taxon>Eukaryota</taxon>
        <taxon>Fungi</taxon>
        <taxon>Dikarya</taxon>
        <taxon>Ascomycota</taxon>
        <taxon>Pezizomycotina</taxon>
        <taxon>Xylonomycetes</taxon>
        <taxon>Xylonales</taxon>
        <taxon>Xylonaceae</taxon>
        <taxon>Xylona</taxon>
    </lineage>
</organism>
<evidence type="ECO:0000313" key="13">
    <source>
        <dbReference type="EMBL" id="KZF20919.1"/>
    </source>
</evidence>
<dbReference type="InterPro" id="IPR027417">
    <property type="entry name" value="P-loop_NTPase"/>
</dbReference>
<evidence type="ECO:0000256" key="4">
    <source>
        <dbReference type="ARBA" id="ARBA00018687"/>
    </source>
</evidence>
<dbReference type="GO" id="GO:0030915">
    <property type="term" value="C:Smc5-Smc6 complex"/>
    <property type="evidence" value="ECO:0007669"/>
    <property type="project" value="TreeGrafter"/>
</dbReference>
<dbReference type="InterPro" id="IPR003395">
    <property type="entry name" value="RecF/RecN/SMC_N"/>
</dbReference>
<protein>
    <recommendedName>
        <fullName evidence="4">Structural maintenance of chromosomes protein 5</fullName>
    </recommendedName>
</protein>
<dbReference type="FunCoup" id="A0A165FFK2">
    <property type="interactions" value="992"/>
</dbReference>
<keyword evidence="14" id="KW-1185">Reference proteome</keyword>
<evidence type="ECO:0000256" key="2">
    <source>
        <dbReference type="ARBA" id="ARBA00004286"/>
    </source>
</evidence>
<dbReference type="GO" id="GO:0005524">
    <property type="term" value="F:ATP binding"/>
    <property type="evidence" value="ECO:0007669"/>
    <property type="project" value="UniProtKB-KW"/>
</dbReference>
<keyword evidence="5" id="KW-0158">Chromosome</keyword>
<dbReference type="OMA" id="RFWTSQP"/>
<evidence type="ECO:0000259" key="12">
    <source>
        <dbReference type="Pfam" id="PF02463"/>
    </source>
</evidence>
<reference evidence="13 14" key="1">
    <citation type="journal article" date="2016" name="Fungal Biol.">
        <title>The genome of Xylona heveae provides a window into fungal endophytism.</title>
        <authorList>
            <person name="Gazis R."/>
            <person name="Kuo A."/>
            <person name="Riley R."/>
            <person name="LaButti K."/>
            <person name="Lipzen A."/>
            <person name="Lin J."/>
            <person name="Amirebrahimi M."/>
            <person name="Hesse C.N."/>
            <person name="Spatafora J.W."/>
            <person name="Henrissat B."/>
            <person name="Hainaut M."/>
            <person name="Grigoriev I.V."/>
            <person name="Hibbett D.S."/>
        </authorList>
    </citation>
    <scope>NUCLEOTIDE SEQUENCE [LARGE SCALE GENOMIC DNA]</scope>
    <source>
        <strain evidence="13 14">TC161</strain>
    </source>
</reference>
<feature type="coiled-coil region" evidence="10">
    <location>
        <begin position="458"/>
        <end position="492"/>
    </location>
</feature>
<dbReference type="GO" id="GO:0005634">
    <property type="term" value="C:nucleus"/>
    <property type="evidence" value="ECO:0007669"/>
    <property type="project" value="UniProtKB-SubCell"/>
</dbReference>
<dbReference type="Pfam" id="PF02463">
    <property type="entry name" value="SMC_N"/>
    <property type="match status" value="1"/>
</dbReference>
<dbReference type="GO" id="GO:0003697">
    <property type="term" value="F:single-stranded DNA binding"/>
    <property type="evidence" value="ECO:0007669"/>
    <property type="project" value="TreeGrafter"/>
</dbReference>
<name>A0A165FFK2_XYLHT</name>
<evidence type="ECO:0000313" key="14">
    <source>
        <dbReference type="Proteomes" id="UP000076632"/>
    </source>
</evidence>
<evidence type="ECO:0000256" key="1">
    <source>
        <dbReference type="ARBA" id="ARBA00004123"/>
    </source>
</evidence>
<feature type="region of interest" description="Disordered" evidence="11">
    <location>
        <begin position="1"/>
        <end position="24"/>
    </location>
</feature>
<evidence type="ECO:0000256" key="3">
    <source>
        <dbReference type="ARBA" id="ARBA00010171"/>
    </source>
</evidence>
<evidence type="ECO:0000256" key="9">
    <source>
        <dbReference type="ARBA" id="ARBA00023242"/>
    </source>
</evidence>
<evidence type="ECO:0000256" key="10">
    <source>
        <dbReference type="SAM" id="Coils"/>
    </source>
</evidence>
<dbReference type="InParanoid" id="A0A165FFK2"/>
<evidence type="ECO:0000256" key="7">
    <source>
        <dbReference type="ARBA" id="ARBA00022840"/>
    </source>
</evidence>
<dbReference type="GeneID" id="28900521"/>
<dbReference type="Gene3D" id="1.20.920.20">
    <property type="match status" value="1"/>
</dbReference>
<dbReference type="GO" id="GO:0000724">
    <property type="term" value="P:double-strand break repair via homologous recombination"/>
    <property type="evidence" value="ECO:0007669"/>
    <property type="project" value="TreeGrafter"/>
</dbReference>
<dbReference type="Gene3D" id="3.40.50.300">
    <property type="entry name" value="P-loop containing nucleotide triphosphate hydrolases"/>
    <property type="match status" value="2"/>
</dbReference>
<comment type="similarity">
    <text evidence="3">Belongs to the SMC family. SMC5 subfamily.</text>
</comment>
<dbReference type="OrthoDB" id="10254973at2759"/>